<comment type="catalytic activity">
    <reaction evidence="4">
        <text>(sulfur carrier)-H + L-cysteine = (sulfur carrier)-SH + L-alanine</text>
        <dbReference type="Rhea" id="RHEA:43892"/>
        <dbReference type="Rhea" id="RHEA-COMP:14737"/>
        <dbReference type="Rhea" id="RHEA-COMP:14739"/>
        <dbReference type="ChEBI" id="CHEBI:29917"/>
        <dbReference type="ChEBI" id="CHEBI:35235"/>
        <dbReference type="ChEBI" id="CHEBI:57972"/>
        <dbReference type="ChEBI" id="CHEBI:64428"/>
        <dbReference type="EC" id="2.8.1.7"/>
    </reaction>
</comment>
<dbReference type="eggNOG" id="COG0520">
    <property type="taxonomic scope" value="Bacteria"/>
</dbReference>
<dbReference type="OrthoDB" id="9804366at2"/>
<dbReference type="InterPro" id="IPR015421">
    <property type="entry name" value="PyrdxlP-dep_Trfase_major"/>
</dbReference>
<reference evidence="7 8" key="1">
    <citation type="journal article" date="2009" name="PLoS ONE">
        <title>Genome analysis of the anaerobic thermohalophilic bacterium Halothermothrix orenii.</title>
        <authorList>
            <person name="Mavromatis K."/>
            <person name="Ivanova N."/>
            <person name="Anderson I."/>
            <person name="Lykidis A."/>
            <person name="Hooper S.D."/>
            <person name="Sun H."/>
            <person name="Kunin V."/>
            <person name="Lapidus A."/>
            <person name="Hugenholtz P."/>
            <person name="Patel B."/>
            <person name="Kyrpides N.C."/>
        </authorList>
    </citation>
    <scope>NUCLEOTIDE SEQUENCE [LARGE SCALE GENOMIC DNA]</scope>
    <source>
        <strain evidence="8">H 168 / OCM 544 / DSM 9562</strain>
    </source>
</reference>
<dbReference type="PANTHER" id="PTHR43586">
    <property type="entry name" value="CYSTEINE DESULFURASE"/>
    <property type="match status" value="1"/>
</dbReference>
<dbReference type="AlphaFoldDB" id="B8CZM9"/>
<feature type="domain" description="Aminotransferase class V" evidence="6">
    <location>
        <begin position="29"/>
        <end position="420"/>
    </location>
</feature>
<comment type="cofactor">
    <cofactor evidence="1 5">
        <name>pyridoxal 5'-phosphate</name>
        <dbReference type="ChEBI" id="CHEBI:597326"/>
    </cofactor>
</comment>
<keyword evidence="8" id="KW-1185">Reference proteome</keyword>
<dbReference type="PROSITE" id="PS00595">
    <property type="entry name" value="AA_TRANSFER_CLASS_5"/>
    <property type="match status" value="1"/>
</dbReference>
<protein>
    <submittedName>
        <fullName evidence="7">Cysteine desulfurase</fullName>
        <ecNumber evidence="7">2.8.1.7</ecNumber>
    </submittedName>
</protein>
<organism evidence="7 8">
    <name type="scientific">Halothermothrix orenii (strain H 168 / OCM 544 / DSM 9562)</name>
    <dbReference type="NCBI Taxonomy" id="373903"/>
    <lineage>
        <taxon>Bacteria</taxon>
        <taxon>Bacillati</taxon>
        <taxon>Bacillota</taxon>
        <taxon>Clostridia</taxon>
        <taxon>Halanaerobiales</taxon>
        <taxon>Halothermotrichaceae</taxon>
        <taxon>Halothermothrix</taxon>
    </lineage>
</organism>
<dbReference type="HOGENOM" id="CLU_003433_2_0_9"/>
<evidence type="ECO:0000256" key="5">
    <source>
        <dbReference type="RuleBase" id="RU004504"/>
    </source>
</evidence>
<gene>
    <name evidence="7" type="ordered locus">Hore_20010</name>
</gene>
<dbReference type="EC" id="2.8.1.7" evidence="7"/>
<proteinExistence type="inferred from homology"/>
<evidence type="ECO:0000256" key="2">
    <source>
        <dbReference type="ARBA" id="ARBA00010447"/>
    </source>
</evidence>
<evidence type="ECO:0000313" key="7">
    <source>
        <dbReference type="EMBL" id="ACL70748.1"/>
    </source>
</evidence>
<name>B8CZM9_HALOH</name>
<dbReference type="InterPro" id="IPR000192">
    <property type="entry name" value="Aminotrans_V_dom"/>
</dbReference>
<dbReference type="Gene3D" id="3.90.1150.10">
    <property type="entry name" value="Aspartate Aminotransferase, domain 1"/>
    <property type="match status" value="1"/>
</dbReference>
<evidence type="ECO:0000256" key="1">
    <source>
        <dbReference type="ARBA" id="ARBA00001933"/>
    </source>
</evidence>
<dbReference type="GO" id="GO:0031071">
    <property type="term" value="F:cysteine desulfurase activity"/>
    <property type="evidence" value="ECO:0007669"/>
    <property type="project" value="UniProtKB-EC"/>
</dbReference>
<dbReference type="RefSeq" id="WP_015923717.1">
    <property type="nucleotide sequence ID" value="NC_011899.1"/>
</dbReference>
<evidence type="ECO:0000259" key="6">
    <source>
        <dbReference type="Pfam" id="PF00266"/>
    </source>
</evidence>
<comment type="similarity">
    <text evidence="2">Belongs to the class-V pyridoxal-phosphate-dependent aminotransferase family. Csd subfamily.</text>
</comment>
<dbReference type="InterPro" id="IPR015424">
    <property type="entry name" value="PyrdxlP-dep_Trfase"/>
</dbReference>
<accession>B8CZM9</accession>
<dbReference type="SUPFAM" id="SSF53383">
    <property type="entry name" value="PLP-dependent transferases"/>
    <property type="match status" value="1"/>
</dbReference>
<dbReference type="KEGG" id="hor:Hore_20010"/>
<dbReference type="Pfam" id="PF00266">
    <property type="entry name" value="Aminotran_5"/>
    <property type="match status" value="1"/>
</dbReference>
<evidence type="ECO:0000256" key="3">
    <source>
        <dbReference type="ARBA" id="ARBA00022898"/>
    </source>
</evidence>
<dbReference type="PANTHER" id="PTHR43586:SF8">
    <property type="entry name" value="CYSTEINE DESULFURASE 1, CHLOROPLASTIC"/>
    <property type="match status" value="1"/>
</dbReference>
<sequence length="442" mass="49875">MNTYKKWRGQVVGVNKKVPLSNNRLSTYVNFDNAATTPPFKSVIERITEFAGWYSSIHRGKGYKSRLCSTIYEEARGDILNFVKADPDYYTPIYVKNTTEAINKLAYTLGQDTDNRNIIITTSMEHHSNDLPWRKYFKVEYIKLNEKGQLSLDDLESKLIKHRGKVRLVTVGGASNVTGYLNPIYQIAGLAHKYGTEVMIDGAQLIPHHPVEMSPKKAGERLDYLAFSGHKMYAPFGTGVLIAPQKTFASNTPDQVGGGTVDIVTPDFVRWHTPPHKEEAGSPNLMGIVALTEAIKILNEFGMESILNHEKRLTDYTLKRLNKIPDVILYGNKFNSKDRLGIIPFNIDGLSHESIATILAGEGGIAVRNGCFCAQPYVQQLLNISEQEIRARINNPDLPHPGLIRISFGLYNTFQEIDRLIDMVKVIVSNKEYYYRKTKINF</sequence>
<dbReference type="STRING" id="373903.Hore_20010"/>
<dbReference type="Proteomes" id="UP000000719">
    <property type="component" value="Chromosome"/>
</dbReference>
<keyword evidence="3" id="KW-0663">Pyridoxal phosphate</keyword>
<evidence type="ECO:0000256" key="4">
    <source>
        <dbReference type="ARBA" id="ARBA00050776"/>
    </source>
</evidence>
<evidence type="ECO:0000313" key="8">
    <source>
        <dbReference type="Proteomes" id="UP000000719"/>
    </source>
</evidence>
<dbReference type="InterPro" id="IPR015422">
    <property type="entry name" value="PyrdxlP-dep_Trfase_small"/>
</dbReference>
<keyword evidence="7" id="KW-0808">Transferase</keyword>
<dbReference type="EMBL" id="CP001098">
    <property type="protein sequence ID" value="ACL70748.1"/>
    <property type="molecule type" value="Genomic_DNA"/>
</dbReference>
<dbReference type="InterPro" id="IPR020578">
    <property type="entry name" value="Aminotrans_V_PyrdxlP_BS"/>
</dbReference>
<dbReference type="Gene3D" id="3.40.640.10">
    <property type="entry name" value="Type I PLP-dependent aspartate aminotransferase-like (Major domain)"/>
    <property type="match status" value="1"/>
</dbReference>